<evidence type="ECO:0008006" key="4">
    <source>
        <dbReference type="Google" id="ProtNLM"/>
    </source>
</evidence>
<evidence type="ECO:0000256" key="1">
    <source>
        <dbReference type="SAM" id="Phobius"/>
    </source>
</evidence>
<proteinExistence type="predicted"/>
<dbReference type="EMBL" id="CP042467">
    <property type="protein sequence ID" value="QED28274.1"/>
    <property type="molecule type" value="Genomic_DNA"/>
</dbReference>
<feature type="transmembrane region" description="Helical" evidence="1">
    <location>
        <begin position="43"/>
        <end position="63"/>
    </location>
</feature>
<evidence type="ECO:0000313" key="2">
    <source>
        <dbReference type="EMBL" id="QED28274.1"/>
    </source>
</evidence>
<name>A0A5B8XRV0_9DELT</name>
<organism evidence="2 3">
    <name type="scientific">Microvenator marinus</name>
    <dbReference type="NCBI Taxonomy" id="2600177"/>
    <lineage>
        <taxon>Bacteria</taxon>
        <taxon>Deltaproteobacteria</taxon>
        <taxon>Bradymonadales</taxon>
        <taxon>Microvenatoraceae</taxon>
        <taxon>Microvenator</taxon>
    </lineage>
</organism>
<protein>
    <recommendedName>
        <fullName evidence="4">Transmembrane protein</fullName>
    </recommendedName>
</protein>
<accession>A0A5B8XRV0</accession>
<keyword evidence="1" id="KW-0812">Transmembrane</keyword>
<dbReference type="RefSeq" id="WP_146960553.1">
    <property type="nucleotide sequence ID" value="NZ_CP042467.1"/>
</dbReference>
<reference evidence="2 3" key="1">
    <citation type="submission" date="2019-08" db="EMBL/GenBank/DDBJ databases">
        <authorList>
            <person name="Liang Q."/>
        </authorList>
    </citation>
    <scope>NUCLEOTIDE SEQUENCE [LARGE SCALE GENOMIC DNA]</scope>
    <source>
        <strain evidence="2 3">V1718</strain>
    </source>
</reference>
<keyword evidence="1" id="KW-0472">Membrane</keyword>
<feature type="transmembrane region" description="Helical" evidence="1">
    <location>
        <begin position="75"/>
        <end position="92"/>
    </location>
</feature>
<sequence length="94" mass="9983">MMTNDEKSSQMAKVATWGMIVAVSLGVLVIYLKSIGVRAIGPIPTLILPLSAFVARSWGIAYFAPERLAKKQRGMALLVTLVSVVAVAIAAARI</sequence>
<feature type="transmembrane region" description="Helical" evidence="1">
    <location>
        <begin position="12"/>
        <end position="31"/>
    </location>
</feature>
<keyword evidence="3" id="KW-1185">Reference proteome</keyword>
<evidence type="ECO:0000313" key="3">
    <source>
        <dbReference type="Proteomes" id="UP000321595"/>
    </source>
</evidence>
<keyword evidence="1" id="KW-1133">Transmembrane helix</keyword>
<dbReference type="Proteomes" id="UP000321595">
    <property type="component" value="Chromosome"/>
</dbReference>
<dbReference type="KEGG" id="bbae:FRD01_13755"/>
<gene>
    <name evidence="2" type="ORF">FRD01_13755</name>
</gene>
<dbReference type="AlphaFoldDB" id="A0A5B8XRV0"/>